<keyword evidence="2" id="KW-1185">Reference proteome</keyword>
<comment type="caution">
    <text evidence="1">The sequence shown here is derived from an EMBL/GenBank/DDBJ whole genome shotgun (WGS) entry which is preliminary data.</text>
</comment>
<dbReference type="Proteomes" id="UP001160499">
    <property type="component" value="Unassembled WGS sequence"/>
</dbReference>
<gene>
    <name evidence="1" type="ORF">M2283_009138</name>
</gene>
<name>A0ABT6LZQ3_9ACTN</name>
<reference evidence="1 2" key="1">
    <citation type="submission" date="2023-04" db="EMBL/GenBank/DDBJ databases">
        <title>Forest soil microbial communities from Buena Vista Peninsula, Colon Province, Panama.</title>
        <authorList>
            <person name="Bouskill N."/>
        </authorList>
    </citation>
    <scope>NUCLEOTIDE SEQUENCE [LARGE SCALE GENOMIC DNA]</scope>
    <source>
        <strain evidence="1 2">GGS1</strain>
    </source>
</reference>
<evidence type="ECO:0000313" key="2">
    <source>
        <dbReference type="Proteomes" id="UP001160499"/>
    </source>
</evidence>
<organism evidence="1 2">
    <name type="scientific">Streptomyces pseudovenezuelae</name>
    <dbReference type="NCBI Taxonomy" id="67350"/>
    <lineage>
        <taxon>Bacteria</taxon>
        <taxon>Bacillati</taxon>
        <taxon>Actinomycetota</taxon>
        <taxon>Actinomycetes</taxon>
        <taxon>Kitasatosporales</taxon>
        <taxon>Streptomycetaceae</taxon>
        <taxon>Streptomyces</taxon>
        <taxon>Streptomyces aurantiacus group</taxon>
    </lineage>
</organism>
<evidence type="ECO:0000313" key="1">
    <source>
        <dbReference type="EMBL" id="MDH6221791.1"/>
    </source>
</evidence>
<protein>
    <submittedName>
        <fullName evidence="1">Uncharacterized protein</fullName>
    </submittedName>
</protein>
<sequence>MALVLCPGCQTSQEFAEAEVNAAELRAGVEDGGLFVPDPVICVTGGSVNEGCILYGRDHLNRIVLTGRAASLQLVRNLPVETQCVPAVGGGMIYLPSQTAHRL</sequence>
<dbReference type="RefSeq" id="WP_280882488.1">
    <property type="nucleotide sequence ID" value="NZ_JARXVH010000026.1"/>
</dbReference>
<proteinExistence type="predicted"/>
<dbReference type="EMBL" id="JARXVH010000026">
    <property type="protein sequence ID" value="MDH6221791.1"/>
    <property type="molecule type" value="Genomic_DNA"/>
</dbReference>
<accession>A0ABT6LZQ3</accession>